<name>A0A1I1VS07_9BACT</name>
<organism evidence="1 2">
    <name type="scientific">Thermophagus xiamenensis</name>
    <dbReference type="NCBI Taxonomy" id="385682"/>
    <lineage>
        <taxon>Bacteria</taxon>
        <taxon>Pseudomonadati</taxon>
        <taxon>Bacteroidota</taxon>
        <taxon>Bacteroidia</taxon>
        <taxon>Marinilabiliales</taxon>
        <taxon>Marinilabiliaceae</taxon>
        <taxon>Thermophagus</taxon>
    </lineage>
</organism>
<dbReference type="Pfam" id="PF10604">
    <property type="entry name" value="Polyketide_cyc2"/>
    <property type="match status" value="1"/>
</dbReference>
<evidence type="ECO:0008006" key="3">
    <source>
        <dbReference type="Google" id="ProtNLM"/>
    </source>
</evidence>
<keyword evidence="2" id="KW-1185">Reference proteome</keyword>
<dbReference type="InParanoid" id="A0A1I1VS07"/>
<evidence type="ECO:0000313" key="1">
    <source>
        <dbReference type="EMBL" id="SFD85614.1"/>
    </source>
</evidence>
<reference evidence="1 2" key="1">
    <citation type="submission" date="2016-10" db="EMBL/GenBank/DDBJ databases">
        <authorList>
            <person name="de Groot N.N."/>
        </authorList>
    </citation>
    <scope>NUCLEOTIDE SEQUENCE [LARGE SCALE GENOMIC DNA]</scope>
    <source>
        <strain evidence="1 2">DSM 19012</strain>
    </source>
</reference>
<evidence type="ECO:0000313" key="2">
    <source>
        <dbReference type="Proteomes" id="UP000181976"/>
    </source>
</evidence>
<accession>A0A1I1VS07</accession>
<dbReference type="PANTHER" id="PTHR36166">
    <property type="entry name" value="CHROMOSOME 9, WHOLE GENOME SHOTGUN SEQUENCE"/>
    <property type="match status" value="1"/>
</dbReference>
<dbReference type="InterPro" id="IPR019587">
    <property type="entry name" value="Polyketide_cyclase/dehydratase"/>
</dbReference>
<dbReference type="OrthoDB" id="191189at2"/>
<protein>
    <recommendedName>
        <fullName evidence="3">Polyketide cyclase / dehydrase and lipid transport</fullName>
    </recommendedName>
</protein>
<dbReference type="Gene3D" id="3.30.530.20">
    <property type="match status" value="1"/>
</dbReference>
<dbReference type="Proteomes" id="UP000181976">
    <property type="component" value="Unassembled WGS sequence"/>
</dbReference>
<dbReference type="PANTHER" id="PTHR36166:SF1">
    <property type="entry name" value="SRPBCC DOMAIN-CONTAINING PROTEIN"/>
    <property type="match status" value="1"/>
</dbReference>
<sequence length="145" mass="16650">MTKEIKTEILINATPEKIWGILTSFGEYPWWNPFITLIQGTVEVGNKITVRIEPPESKAMIFKPRVLTYIPNKKLQWLGHLLIAGIFDGEHTFELDDQGNGSTIFKHSEIFKGILVPLLKNQLDNNTRRGFEEMNKKLKELAEKA</sequence>
<gene>
    <name evidence="1" type="ORF">SAMN05444380_10332</name>
</gene>
<proteinExistence type="predicted"/>
<dbReference type="eggNOG" id="COG4891">
    <property type="taxonomic scope" value="Bacteria"/>
</dbReference>
<dbReference type="CDD" id="cd07822">
    <property type="entry name" value="SRPBCC_4"/>
    <property type="match status" value="1"/>
</dbReference>
<dbReference type="RefSeq" id="WP_010526823.1">
    <property type="nucleotide sequence ID" value="NZ_AFSL01000019.1"/>
</dbReference>
<dbReference type="AlphaFoldDB" id="A0A1I1VS07"/>
<dbReference type="InterPro" id="IPR023393">
    <property type="entry name" value="START-like_dom_sf"/>
</dbReference>
<dbReference type="SUPFAM" id="SSF55961">
    <property type="entry name" value="Bet v1-like"/>
    <property type="match status" value="1"/>
</dbReference>
<dbReference type="EMBL" id="FONA01000003">
    <property type="protein sequence ID" value="SFD85614.1"/>
    <property type="molecule type" value="Genomic_DNA"/>
</dbReference>